<proteinExistence type="predicted"/>
<dbReference type="Pfam" id="PF25686">
    <property type="entry name" value="Betaherpes_U91"/>
    <property type="match status" value="1"/>
</dbReference>
<dbReference type="EMBL" id="PP756681">
    <property type="protein sequence ID" value="XAO37577.1"/>
    <property type="molecule type" value="Genomic_DNA"/>
</dbReference>
<feature type="transmembrane region" description="Helical" evidence="2">
    <location>
        <begin position="7"/>
        <end position="26"/>
    </location>
</feature>
<organism evidence="3">
    <name type="scientific">Muromegalovirus muridbeta1</name>
    <dbReference type="NCBI Taxonomy" id="3050323"/>
    <lineage>
        <taxon>Viruses</taxon>
        <taxon>Duplodnaviria</taxon>
        <taxon>Heunggongvirae</taxon>
        <taxon>Peploviricota</taxon>
        <taxon>Herviviricetes</taxon>
        <taxon>Herpesvirales</taxon>
        <taxon>Orthoherpesviridae</taxon>
        <taxon>Betaherpesvirinae</taxon>
        <taxon>Muromegalovirus</taxon>
    </lineage>
</organism>
<reference evidence="3" key="1">
    <citation type="submission" date="2024-05" db="EMBL/GenBank/DDBJ databases">
        <title>Fine-tuning the evolutionary stability and environmental longevity of recombinant transmissible vaccines.</title>
        <authorList>
            <person name="Chan B."/>
            <person name="Nuismer S.L."/>
            <person name="Nichols J."/>
            <person name="Davison A.J."/>
            <person name="Alqirbi H."/>
            <person name="Jarvis M.A."/>
            <person name="Redwood A.J."/>
        </authorList>
    </citation>
    <scope>NUCLEOTIDE SEQUENCE</scope>
    <source>
        <strain evidence="3">K181</strain>
    </source>
</reference>
<evidence type="ECO:0000256" key="1">
    <source>
        <dbReference type="SAM" id="MobiDB-lite"/>
    </source>
</evidence>
<keyword evidence="2" id="KW-1133">Transmembrane helix</keyword>
<dbReference type="InterPro" id="IPR058023">
    <property type="entry name" value="U91"/>
</dbReference>
<evidence type="ECO:0000313" key="3">
    <source>
        <dbReference type="EMBL" id="XAO37577.1"/>
    </source>
</evidence>
<name>A0AAU6W878_9BETA</name>
<dbReference type="EMBL" id="PP756679">
    <property type="protein sequence ID" value="XAO37297.1"/>
    <property type="molecule type" value="Genomic_DNA"/>
</dbReference>
<sequence>MSTETRRYLKYTVLIIISALILIYYLSVADKKQLVEEISGPRFSGRGKRDLRSTSNNTQELTESSTGKEHHSRPPRWLQPLSTIFCILLIFGLIMAAVACNIWCVNTGDDLSSHGDSILDIELASSAGATDT</sequence>
<keyword evidence="2" id="KW-0812">Transmembrane</keyword>
<gene>
    <name evidence="3" type="primary">M124</name>
</gene>
<feature type="region of interest" description="Disordered" evidence="1">
    <location>
        <begin position="42"/>
        <end position="74"/>
    </location>
</feature>
<dbReference type="EMBL" id="PP756678">
    <property type="protein sequence ID" value="XAO37157.1"/>
    <property type="molecule type" value="Genomic_DNA"/>
</dbReference>
<keyword evidence="2" id="KW-0472">Membrane</keyword>
<protein>
    <submittedName>
        <fullName evidence="3">Membrane protein UL124</fullName>
    </submittedName>
</protein>
<feature type="compositionally biased region" description="Polar residues" evidence="1">
    <location>
        <begin position="53"/>
        <end position="65"/>
    </location>
</feature>
<feature type="transmembrane region" description="Helical" evidence="2">
    <location>
        <begin position="81"/>
        <end position="104"/>
    </location>
</feature>
<evidence type="ECO:0000256" key="2">
    <source>
        <dbReference type="SAM" id="Phobius"/>
    </source>
</evidence>
<accession>A0AAU6W878</accession>
<dbReference type="EMBL" id="PP756680">
    <property type="protein sequence ID" value="XAO37437.1"/>
    <property type="molecule type" value="Genomic_DNA"/>
</dbReference>